<name>A0A316FFM8_9ACTN</name>
<dbReference type="InterPro" id="IPR003593">
    <property type="entry name" value="AAA+_ATPase"/>
</dbReference>
<dbReference type="GO" id="GO:0005886">
    <property type="term" value="C:plasma membrane"/>
    <property type="evidence" value="ECO:0007669"/>
    <property type="project" value="TreeGrafter"/>
</dbReference>
<sequence>MSDAPPRGTADGQMGDAPPRRTPDGTVSEVPLLRARGLRLAFGLTEALRGVDVDVCAREIVAVTGPSGSGKSTLLHVLAGVLAPDAGTVDYGGVRVTDLDEEGRSRLRLAEFGFVFQYGQLLPDLSAVDNVTIPLLLTGIRRREALRRAGEWLDRVGVGDCAARLPAEMSGGQAQRVAVARALATGPAVLFADEPTGSLDSLAAETVMLALTGAARESGATVVLITHDPRTAAYADRELTVRDGRVTFGGLVG</sequence>
<feature type="domain" description="ABC transporter" evidence="5">
    <location>
        <begin position="33"/>
        <end position="252"/>
    </location>
</feature>
<evidence type="ECO:0000313" key="6">
    <source>
        <dbReference type="EMBL" id="PWK47741.1"/>
    </source>
</evidence>
<dbReference type="CDD" id="cd03255">
    <property type="entry name" value="ABC_MJ0796_LolCDE_FtsE"/>
    <property type="match status" value="1"/>
</dbReference>
<proteinExistence type="predicted"/>
<dbReference type="InterPro" id="IPR017911">
    <property type="entry name" value="MacB-like_ATP-bd"/>
</dbReference>
<dbReference type="PANTHER" id="PTHR24220">
    <property type="entry name" value="IMPORT ATP-BINDING PROTEIN"/>
    <property type="match status" value="1"/>
</dbReference>
<evidence type="ECO:0000256" key="1">
    <source>
        <dbReference type="ARBA" id="ARBA00022448"/>
    </source>
</evidence>
<keyword evidence="7" id="KW-1185">Reference proteome</keyword>
<evidence type="ECO:0000256" key="4">
    <source>
        <dbReference type="SAM" id="MobiDB-lite"/>
    </source>
</evidence>
<keyword evidence="1" id="KW-0813">Transport</keyword>
<dbReference type="GO" id="GO:0016887">
    <property type="term" value="F:ATP hydrolysis activity"/>
    <property type="evidence" value="ECO:0007669"/>
    <property type="project" value="InterPro"/>
</dbReference>
<dbReference type="PROSITE" id="PS00211">
    <property type="entry name" value="ABC_TRANSPORTER_1"/>
    <property type="match status" value="1"/>
</dbReference>
<protein>
    <submittedName>
        <fullName evidence="6">Putative ABC transport system ATP-binding protein</fullName>
    </submittedName>
</protein>
<dbReference type="EMBL" id="QGGR01000007">
    <property type="protein sequence ID" value="PWK47741.1"/>
    <property type="molecule type" value="Genomic_DNA"/>
</dbReference>
<dbReference type="GO" id="GO:0022857">
    <property type="term" value="F:transmembrane transporter activity"/>
    <property type="evidence" value="ECO:0007669"/>
    <property type="project" value="TreeGrafter"/>
</dbReference>
<dbReference type="SUPFAM" id="SSF52540">
    <property type="entry name" value="P-loop containing nucleoside triphosphate hydrolases"/>
    <property type="match status" value="1"/>
</dbReference>
<reference evidence="6 7" key="1">
    <citation type="submission" date="2018-05" db="EMBL/GenBank/DDBJ databases">
        <title>Genomic Encyclopedia of Archaeal and Bacterial Type Strains, Phase II (KMG-II): from individual species to whole genera.</title>
        <authorList>
            <person name="Goeker M."/>
        </authorList>
    </citation>
    <scope>NUCLEOTIDE SEQUENCE [LARGE SCALE GENOMIC DNA]</scope>
    <source>
        <strain evidence="6 7">DSM 45184</strain>
    </source>
</reference>
<dbReference type="InterPro" id="IPR027417">
    <property type="entry name" value="P-loop_NTPase"/>
</dbReference>
<evidence type="ECO:0000313" key="7">
    <source>
        <dbReference type="Proteomes" id="UP000245697"/>
    </source>
</evidence>
<evidence type="ECO:0000256" key="3">
    <source>
        <dbReference type="ARBA" id="ARBA00022840"/>
    </source>
</evidence>
<feature type="region of interest" description="Disordered" evidence="4">
    <location>
        <begin position="1"/>
        <end position="28"/>
    </location>
</feature>
<dbReference type="Proteomes" id="UP000245697">
    <property type="component" value="Unassembled WGS sequence"/>
</dbReference>
<dbReference type="PROSITE" id="PS50893">
    <property type="entry name" value="ABC_TRANSPORTER_2"/>
    <property type="match status" value="1"/>
</dbReference>
<dbReference type="AlphaFoldDB" id="A0A316FFM8"/>
<evidence type="ECO:0000259" key="5">
    <source>
        <dbReference type="PROSITE" id="PS50893"/>
    </source>
</evidence>
<dbReference type="Pfam" id="PF00005">
    <property type="entry name" value="ABC_tran"/>
    <property type="match status" value="1"/>
</dbReference>
<dbReference type="InterPro" id="IPR003439">
    <property type="entry name" value="ABC_transporter-like_ATP-bd"/>
</dbReference>
<dbReference type="SMART" id="SM00382">
    <property type="entry name" value="AAA"/>
    <property type="match status" value="1"/>
</dbReference>
<accession>A0A316FFM8</accession>
<dbReference type="GO" id="GO:0005524">
    <property type="term" value="F:ATP binding"/>
    <property type="evidence" value="ECO:0007669"/>
    <property type="project" value="UniProtKB-KW"/>
</dbReference>
<organism evidence="6 7">
    <name type="scientific">Actinoplanes xinjiangensis</name>
    <dbReference type="NCBI Taxonomy" id="512350"/>
    <lineage>
        <taxon>Bacteria</taxon>
        <taxon>Bacillati</taxon>
        <taxon>Actinomycetota</taxon>
        <taxon>Actinomycetes</taxon>
        <taxon>Micromonosporales</taxon>
        <taxon>Micromonosporaceae</taxon>
        <taxon>Actinoplanes</taxon>
    </lineage>
</organism>
<keyword evidence="3 6" id="KW-0067">ATP-binding</keyword>
<keyword evidence="2" id="KW-0547">Nucleotide-binding</keyword>
<dbReference type="PANTHER" id="PTHR24220:SF685">
    <property type="entry name" value="ABC TRANSPORTER RELATED"/>
    <property type="match status" value="1"/>
</dbReference>
<gene>
    <name evidence="6" type="ORF">BC793_107351</name>
</gene>
<comment type="caution">
    <text evidence="6">The sequence shown here is derived from an EMBL/GenBank/DDBJ whole genome shotgun (WGS) entry which is preliminary data.</text>
</comment>
<evidence type="ECO:0000256" key="2">
    <source>
        <dbReference type="ARBA" id="ARBA00022741"/>
    </source>
</evidence>
<dbReference type="Gene3D" id="3.40.50.300">
    <property type="entry name" value="P-loop containing nucleotide triphosphate hydrolases"/>
    <property type="match status" value="1"/>
</dbReference>
<dbReference type="InterPro" id="IPR017871">
    <property type="entry name" value="ABC_transporter-like_CS"/>
</dbReference>
<dbReference type="InterPro" id="IPR015854">
    <property type="entry name" value="ABC_transpr_LolD-like"/>
</dbReference>